<dbReference type="InterPro" id="IPR035919">
    <property type="entry name" value="EAL_sf"/>
</dbReference>
<feature type="domain" description="GGDEF" evidence="2">
    <location>
        <begin position="225"/>
        <end position="360"/>
    </location>
</feature>
<feature type="domain" description="EAL" evidence="1">
    <location>
        <begin position="369"/>
        <end position="615"/>
    </location>
</feature>
<dbReference type="RefSeq" id="WP_162361195.1">
    <property type="nucleotide sequence ID" value="NZ_CP047591.1"/>
</dbReference>
<dbReference type="NCBIfam" id="TIGR00254">
    <property type="entry name" value="GGDEF"/>
    <property type="match status" value="1"/>
</dbReference>
<dbReference type="InterPro" id="IPR001633">
    <property type="entry name" value="EAL_dom"/>
</dbReference>
<name>A0A6P1M9W4_9FIRM</name>
<dbReference type="Pfam" id="PF00990">
    <property type="entry name" value="GGDEF"/>
    <property type="match status" value="1"/>
</dbReference>
<organism evidence="3 4">
    <name type="scientific">Aminipila terrae</name>
    <dbReference type="NCBI Taxonomy" id="2697030"/>
    <lineage>
        <taxon>Bacteria</taxon>
        <taxon>Bacillati</taxon>
        <taxon>Bacillota</taxon>
        <taxon>Clostridia</taxon>
        <taxon>Peptostreptococcales</taxon>
        <taxon>Anaerovoracaceae</taxon>
        <taxon>Aminipila</taxon>
    </lineage>
</organism>
<dbReference type="InterPro" id="IPR000160">
    <property type="entry name" value="GGDEF_dom"/>
</dbReference>
<sequence>MNINNMLAAAASIAVGIIMAVTITKILTSPLKKMILTINKSDSVHPISLQKTNIRELDMLAATIERLSSTTTDTVSKISDVLDVAGRAMAIYQVYEDAGEVYITRNLFSILEETDTTLYQTGFIPANVFKAKMSRFQRYLIPNHSTGNSNVFHLERDNNSSKWIRITTIQGDNKELGLIEDITEEMLKNTKMEFERDYDILTSLLNRRAFYANVQKSFSNSRELKIAAMLSIDLDNLKFINDNCGHDYGDEYIRSMANVMNLTCRPNTILSRFGGDEFAIFMFGYESKDELRAEIIRLNIAINNKTFNMPDGTTTHLSASIGISWYPEDSASYTQLIKYADFAMYSVKKSTKGAFADFVLSDYEKASYLVGMSDYLGEFIKNKMFEYTFQPIISAKTGEIHAYEAFIRSKHPSIKNPRQLFELAKSRVELYEIERLTWNEALTAFEALNAKPSTKLFINSISDQILNSQDLSSIERNFCHLLKQVVVKVHDNGHTNIDYTKAKLDFVRLWGGEIAIGDYGTDSYDEEAFSTLSPKYLKMDISITQNLSRDKNRYKLVESIVTFAHQRKISVIAEGIEKTEDMFALTDIGVDYLQGFHICKPAPNPLQGWPLLQHRL</sequence>
<accession>A0A6P1M9W4</accession>
<dbReference type="PANTHER" id="PTHR33121">
    <property type="entry name" value="CYCLIC DI-GMP PHOSPHODIESTERASE PDEF"/>
    <property type="match status" value="1"/>
</dbReference>
<proteinExistence type="predicted"/>
<dbReference type="CDD" id="cd01949">
    <property type="entry name" value="GGDEF"/>
    <property type="match status" value="1"/>
</dbReference>
<dbReference type="SUPFAM" id="SSF141868">
    <property type="entry name" value="EAL domain-like"/>
    <property type="match status" value="1"/>
</dbReference>
<gene>
    <name evidence="3" type="ORF">Ami3637_02595</name>
</gene>
<dbReference type="PROSITE" id="PS50887">
    <property type="entry name" value="GGDEF"/>
    <property type="match status" value="1"/>
</dbReference>
<dbReference type="SMART" id="SM00267">
    <property type="entry name" value="GGDEF"/>
    <property type="match status" value="1"/>
</dbReference>
<dbReference type="SMART" id="SM00052">
    <property type="entry name" value="EAL"/>
    <property type="match status" value="1"/>
</dbReference>
<dbReference type="Proteomes" id="UP000463883">
    <property type="component" value="Chromosome"/>
</dbReference>
<keyword evidence="4" id="KW-1185">Reference proteome</keyword>
<dbReference type="GO" id="GO:0071111">
    <property type="term" value="F:cyclic-guanylate-specific phosphodiesterase activity"/>
    <property type="evidence" value="ECO:0007669"/>
    <property type="project" value="InterPro"/>
</dbReference>
<dbReference type="AlphaFoldDB" id="A0A6P1M9W4"/>
<dbReference type="SUPFAM" id="SSF55073">
    <property type="entry name" value="Nucleotide cyclase"/>
    <property type="match status" value="1"/>
</dbReference>
<dbReference type="PROSITE" id="PS50883">
    <property type="entry name" value="EAL"/>
    <property type="match status" value="1"/>
</dbReference>
<dbReference type="InterPro" id="IPR050706">
    <property type="entry name" value="Cyclic-di-GMP_PDE-like"/>
</dbReference>
<dbReference type="InterPro" id="IPR043128">
    <property type="entry name" value="Rev_trsase/Diguanyl_cyclase"/>
</dbReference>
<evidence type="ECO:0000259" key="2">
    <source>
        <dbReference type="PROSITE" id="PS50887"/>
    </source>
</evidence>
<dbReference type="KEGG" id="amic:Ami3637_02595"/>
<dbReference type="EMBL" id="CP047591">
    <property type="protein sequence ID" value="QHI71420.1"/>
    <property type="molecule type" value="Genomic_DNA"/>
</dbReference>
<evidence type="ECO:0000313" key="4">
    <source>
        <dbReference type="Proteomes" id="UP000463883"/>
    </source>
</evidence>
<dbReference type="PANTHER" id="PTHR33121:SF70">
    <property type="entry name" value="SIGNALING PROTEIN YKOW"/>
    <property type="match status" value="1"/>
</dbReference>
<evidence type="ECO:0000313" key="3">
    <source>
        <dbReference type="EMBL" id="QHI71420.1"/>
    </source>
</evidence>
<reference evidence="3 4" key="1">
    <citation type="submission" date="2020-01" db="EMBL/GenBank/DDBJ databases">
        <title>Genomic analysis of Aminipila sp. CBA3637.</title>
        <authorList>
            <person name="Kim Y.B."/>
            <person name="Roh S.W."/>
        </authorList>
    </citation>
    <scope>NUCLEOTIDE SEQUENCE [LARGE SCALE GENOMIC DNA]</scope>
    <source>
        <strain evidence="3 4">CBA3637</strain>
    </source>
</reference>
<dbReference type="InterPro" id="IPR029787">
    <property type="entry name" value="Nucleotide_cyclase"/>
</dbReference>
<protein>
    <submittedName>
        <fullName evidence="3">Diguanylate cyclase</fullName>
    </submittedName>
</protein>
<dbReference type="Gene3D" id="3.20.20.450">
    <property type="entry name" value="EAL domain"/>
    <property type="match status" value="1"/>
</dbReference>
<evidence type="ECO:0000259" key="1">
    <source>
        <dbReference type="PROSITE" id="PS50883"/>
    </source>
</evidence>
<dbReference type="Gene3D" id="3.30.70.270">
    <property type="match status" value="1"/>
</dbReference>
<dbReference type="Pfam" id="PF00563">
    <property type="entry name" value="EAL"/>
    <property type="match status" value="1"/>
</dbReference>
<dbReference type="CDD" id="cd01948">
    <property type="entry name" value="EAL"/>
    <property type="match status" value="1"/>
</dbReference>